<sequence length="550" mass="61663">MGRKKLQTLEQELAETMLNTEPEISPQKEKKKKKRDKIGGSSTETQHESNFFLEGEKKREKKEKKKMEREEKKKEKKSKKMRCDAHDGLGSVKDVMNGLEKNGDEIQKDEMDIKKVVVSGKDSENLKYVALDTFVQAKLPDNVIECCKSFTKPSPIQAHAWPFLFDGRDFIGIAETGSGKTLAFGIPALMHILKKKENENSNKVVPRCLALSPTRELAQQISDVVSEAGKPCGVKTVCLYGGTSKGPQISALKSGVDVVIGTPGRLRDLIEMGFCNLKDVSFVILDEADRMLDMGFEPEVRSILSQTCNVRQMVMFSATWPFSVHQLAQEFMDPNPIKVIVGSEDLAANHDVMQIVEVIDERSRDTRLITLLEKYHTSQKNRVLVFVLYKKEASRVETMLQRKGWKVVSVHGDKPQTERTKALSLFKNGLCPLMIATDVASRGLDIPDVEVVINYSFPLTTEDYVHRIGRTGRAGKKGVAHTFFMQVNKGMAGELVNVLREAGQIVPADLIKFGTHVKKKESKLYGSHFKEIKADAPKSKKITFDDSDDE</sequence>
<feature type="domain" description="Helicase ATP-binding" evidence="15">
    <location>
        <begin position="161"/>
        <end position="338"/>
    </location>
</feature>
<keyword evidence="9 13" id="KW-0067">ATP-binding</keyword>
<reference evidence="18" key="1">
    <citation type="journal article" date="2016" name="Nature">
        <title>The genome of the seagrass Zostera marina reveals angiosperm adaptation to the sea.</title>
        <authorList>
            <person name="Olsen J.L."/>
            <person name="Rouze P."/>
            <person name="Verhelst B."/>
            <person name="Lin Y.-C."/>
            <person name="Bayer T."/>
            <person name="Collen J."/>
            <person name="Dattolo E."/>
            <person name="De Paoli E."/>
            <person name="Dittami S."/>
            <person name="Maumus F."/>
            <person name="Michel G."/>
            <person name="Kersting A."/>
            <person name="Lauritano C."/>
            <person name="Lohaus R."/>
            <person name="Toepel M."/>
            <person name="Tonon T."/>
            <person name="Vanneste K."/>
            <person name="Amirebrahimi M."/>
            <person name="Brakel J."/>
            <person name="Bostroem C."/>
            <person name="Chovatia M."/>
            <person name="Grimwood J."/>
            <person name="Jenkins J.W."/>
            <person name="Jueterbock A."/>
            <person name="Mraz A."/>
            <person name="Stam W.T."/>
            <person name="Tice H."/>
            <person name="Bornberg-Bauer E."/>
            <person name="Green P.J."/>
            <person name="Pearson G.A."/>
            <person name="Procaccini G."/>
            <person name="Duarte C.M."/>
            <person name="Schmutz J."/>
            <person name="Reusch T.B.H."/>
            <person name="Van de Peer Y."/>
        </authorList>
    </citation>
    <scope>NUCLEOTIDE SEQUENCE [LARGE SCALE GENOMIC DNA]</scope>
    <source>
        <strain evidence="18">cv. Finnish</strain>
    </source>
</reference>
<dbReference type="GO" id="GO:0005730">
    <property type="term" value="C:nucleolus"/>
    <property type="evidence" value="ECO:0000318"/>
    <property type="project" value="GO_Central"/>
</dbReference>
<protein>
    <recommendedName>
        <fullName evidence="3">RNA helicase</fullName>
        <ecNumber evidence="3">3.6.4.13</ecNumber>
    </recommendedName>
</protein>
<evidence type="ECO:0000259" key="16">
    <source>
        <dbReference type="PROSITE" id="PS51194"/>
    </source>
</evidence>
<keyword evidence="4" id="KW-0690">Ribosome biogenesis</keyword>
<dbReference type="AlphaFoldDB" id="A0A0K9P1G0"/>
<evidence type="ECO:0000256" key="4">
    <source>
        <dbReference type="ARBA" id="ARBA00022517"/>
    </source>
</evidence>
<comment type="subcellular location">
    <subcellularLocation>
        <location evidence="1">Nucleus</location>
        <location evidence="1">Nucleolus</location>
    </subcellularLocation>
</comment>
<feature type="region of interest" description="Disordered" evidence="14">
    <location>
        <begin position="1"/>
        <end position="94"/>
    </location>
</feature>
<evidence type="ECO:0000256" key="12">
    <source>
        <dbReference type="ARBA" id="ARBA00037449"/>
    </source>
</evidence>
<comment type="similarity">
    <text evidence="2">Belongs to the DEAD box helicase family. DDX5/DBP2 subfamily.</text>
</comment>
<dbReference type="InterPro" id="IPR044742">
    <property type="entry name" value="DEAD/DEAH_RhlB"/>
</dbReference>
<keyword evidence="6 13" id="KW-0547">Nucleotide-binding</keyword>
<keyword evidence="7 13" id="KW-0378">Hydrolase</keyword>
<dbReference type="EMBL" id="LFYR01001418">
    <property type="protein sequence ID" value="KMZ62062.1"/>
    <property type="molecule type" value="Genomic_DNA"/>
</dbReference>
<evidence type="ECO:0000313" key="18">
    <source>
        <dbReference type="Proteomes" id="UP000036987"/>
    </source>
</evidence>
<dbReference type="GO" id="GO:0005524">
    <property type="term" value="F:ATP binding"/>
    <property type="evidence" value="ECO:0007669"/>
    <property type="project" value="UniProtKB-KW"/>
</dbReference>
<evidence type="ECO:0000256" key="13">
    <source>
        <dbReference type="RuleBase" id="RU000492"/>
    </source>
</evidence>
<evidence type="ECO:0000256" key="14">
    <source>
        <dbReference type="SAM" id="MobiDB-lite"/>
    </source>
</evidence>
<dbReference type="Proteomes" id="UP000036987">
    <property type="component" value="Unassembled WGS sequence"/>
</dbReference>
<feature type="domain" description="Helicase C-terminal" evidence="16">
    <location>
        <begin position="351"/>
        <end position="514"/>
    </location>
</feature>
<dbReference type="OrthoDB" id="196131at2759"/>
<comment type="caution">
    <text evidence="17">The sequence shown here is derived from an EMBL/GenBank/DDBJ whole genome shotgun (WGS) entry which is preliminary data.</text>
</comment>
<dbReference type="EC" id="3.6.4.13" evidence="3"/>
<keyword evidence="18" id="KW-1185">Reference proteome</keyword>
<keyword evidence="11" id="KW-0539">Nucleus</keyword>
<evidence type="ECO:0000256" key="1">
    <source>
        <dbReference type="ARBA" id="ARBA00004604"/>
    </source>
</evidence>
<evidence type="ECO:0000256" key="7">
    <source>
        <dbReference type="ARBA" id="ARBA00022801"/>
    </source>
</evidence>
<dbReference type="Pfam" id="PF00270">
    <property type="entry name" value="DEAD"/>
    <property type="match status" value="1"/>
</dbReference>
<evidence type="ECO:0000256" key="3">
    <source>
        <dbReference type="ARBA" id="ARBA00012552"/>
    </source>
</evidence>
<keyword evidence="5" id="KW-0698">rRNA processing</keyword>
<dbReference type="InterPro" id="IPR000629">
    <property type="entry name" value="RNA-helicase_DEAD-box_CS"/>
</dbReference>
<dbReference type="GO" id="GO:0016787">
    <property type="term" value="F:hydrolase activity"/>
    <property type="evidence" value="ECO:0007669"/>
    <property type="project" value="UniProtKB-KW"/>
</dbReference>
<dbReference type="PANTHER" id="PTHR47958">
    <property type="entry name" value="ATP-DEPENDENT RNA HELICASE DBP3"/>
    <property type="match status" value="1"/>
</dbReference>
<evidence type="ECO:0000256" key="8">
    <source>
        <dbReference type="ARBA" id="ARBA00022806"/>
    </source>
</evidence>
<dbReference type="STRING" id="29655.A0A0K9P1G0"/>
<gene>
    <name evidence="17" type="ORF">ZOSMA_495G00050</name>
</gene>
<keyword evidence="8 13" id="KW-0347">Helicase</keyword>
<evidence type="ECO:0000313" key="17">
    <source>
        <dbReference type="EMBL" id="KMZ62062.1"/>
    </source>
</evidence>
<dbReference type="CDD" id="cd18787">
    <property type="entry name" value="SF2_C_DEAD"/>
    <property type="match status" value="1"/>
</dbReference>
<dbReference type="GO" id="GO:0006364">
    <property type="term" value="P:rRNA processing"/>
    <property type="evidence" value="ECO:0000318"/>
    <property type="project" value="GO_Central"/>
</dbReference>
<dbReference type="GO" id="GO:0003729">
    <property type="term" value="F:mRNA binding"/>
    <property type="evidence" value="ECO:0000318"/>
    <property type="project" value="GO_Central"/>
</dbReference>
<dbReference type="InterPro" id="IPR011545">
    <property type="entry name" value="DEAD/DEAH_box_helicase_dom"/>
</dbReference>
<keyword evidence="10" id="KW-0694">RNA-binding</keyword>
<name>A0A0K9P1G0_ZOSMR</name>
<dbReference type="CDD" id="cd00268">
    <property type="entry name" value="DEADc"/>
    <property type="match status" value="1"/>
</dbReference>
<dbReference type="PROSITE" id="PS51194">
    <property type="entry name" value="HELICASE_CTER"/>
    <property type="match status" value="1"/>
</dbReference>
<dbReference type="InterPro" id="IPR001650">
    <property type="entry name" value="Helicase_C-like"/>
</dbReference>
<dbReference type="SMART" id="SM00490">
    <property type="entry name" value="HELICc"/>
    <property type="match status" value="1"/>
</dbReference>
<dbReference type="InterPro" id="IPR027417">
    <property type="entry name" value="P-loop_NTPase"/>
</dbReference>
<evidence type="ECO:0000256" key="5">
    <source>
        <dbReference type="ARBA" id="ARBA00022552"/>
    </source>
</evidence>
<dbReference type="InterPro" id="IPR014001">
    <property type="entry name" value="Helicase_ATP-bd"/>
</dbReference>
<dbReference type="GO" id="GO:0003724">
    <property type="term" value="F:RNA helicase activity"/>
    <property type="evidence" value="ECO:0000318"/>
    <property type="project" value="GO_Central"/>
</dbReference>
<evidence type="ECO:0000256" key="10">
    <source>
        <dbReference type="ARBA" id="ARBA00022884"/>
    </source>
</evidence>
<accession>A0A0K9P1G0</accession>
<dbReference type="Pfam" id="PF00271">
    <property type="entry name" value="Helicase_C"/>
    <property type="match status" value="1"/>
</dbReference>
<evidence type="ECO:0000256" key="9">
    <source>
        <dbReference type="ARBA" id="ARBA00022840"/>
    </source>
</evidence>
<proteinExistence type="inferred from homology"/>
<comment type="function">
    <text evidence="12">ATP-dependent RNA helicase required for 60S ribosomal subunit synthesis. Involved in efficient pre-rRNA processing, predominantly at site A3, which is necessary for the normal formation of 25S and 5.8S rRNAs.</text>
</comment>
<dbReference type="SUPFAM" id="SSF52540">
    <property type="entry name" value="P-loop containing nucleoside triphosphate hydrolases"/>
    <property type="match status" value="1"/>
</dbReference>
<dbReference type="PROSITE" id="PS51192">
    <property type="entry name" value="HELICASE_ATP_BIND_1"/>
    <property type="match status" value="1"/>
</dbReference>
<evidence type="ECO:0000256" key="6">
    <source>
        <dbReference type="ARBA" id="ARBA00022741"/>
    </source>
</evidence>
<dbReference type="Gene3D" id="3.40.50.300">
    <property type="entry name" value="P-loop containing nucleotide triphosphate hydrolases"/>
    <property type="match status" value="2"/>
</dbReference>
<dbReference type="PROSITE" id="PS00039">
    <property type="entry name" value="DEAD_ATP_HELICASE"/>
    <property type="match status" value="1"/>
</dbReference>
<evidence type="ECO:0000259" key="15">
    <source>
        <dbReference type="PROSITE" id="PS51192"/>
    </source>
</evidence>
<dbReference type="FunFam" id="3.40.50.300:FF:000008">
    <property type="entry name" value="ATP-dependent RNA helicase RhlB"/>
    <property type="match status" value="1"/>
</dbReference>
<evidence type="ECO:0000256" key="11">
    <source>
        <dbReference type="ARBA" id="ARBA00023242"/>
    </source>
</evidence>
<dbReference type="OMA" id="KKTHDMY"/>
<dbReference type="SMART" id="SM00487">
    <property type="entry name" value="DEXDc"/>
    <property type="match status" value="1"/>
</dbReference>
<organism evidence="17 18">
    <name type="scientific">Zostera marina</name>
    <name type="common">Eelgrass</name>
    <dbReference type="NCBI Taxonomy" id="29655"/>
    <lineage>
        <taxon>Eukaryota</taxon>
        <taxon>Viridiplantae</taxon>
        <taxon>Streptophyta</taxon>
        <taxon>Embryophyta</taxon>
        <taxon>Tracheophyta</taxon>
        <taxon>Spermatophyta</taxon>
        <taxon>Magnoliopsida</taxon>
        <taxon>Liliopsida</taxon>
        <taxon>Zosteraceae</taxon>
        <taxon>Zostera</taxon>
    </lineage>
</organism>
<evidence type="ECO:0000256" key="2">
    <source>
        <dbReference type="ARBA" id="ARBA00009334"/>
    </source>
</evidence>